<evidence type="ECO:0000313" key="2">
    <source>
        <dbReference type="EMBL" id="KAL5106699.1"/>
    </source>
</evidence>
<feature type="compositionally biased region" description="Basic and acidic residues" evidence="1">
    <location>
        <begin position="24"/>
        <end position="43"/>
    </location>
</feature>
<organism evidence="2 3">
    <name type="scientific">Taenia crassiceps</name>
    <dbReference type="NCBI Taxonomy" id="6207"/>
    <lineage>
        <taxon>Eukaryota</taxon>
        <taxon>Metazoa</taxon>
        <taxon>Spiralia</taxon>
        <taxon>Lophotrochozoa</taxon>
        <taxon>Platyhelminthes</taxon>
        <taxon>Cestoda</taxon>
        <taxon>Eucestoda</taxon>
        <taxon>Cyclophyllidea</taxon>
        <taxon>Taeniidae</taxon>
        <taxon>Taenia</taxon>
    </lineage>
</organism>
<keyword evidence="3" id="KW-1185">Reference proteome</keyword>
<name>A0ABR4QAQ7_9CEST</name>
<protein>
    <submittedName>
        <fullName evidence="2">Uncharacterized protein</fullName>
    </submittedName>
</protein>
<dbReference type="Proteomes" id="UP001651158">
    <property type="component" value="Unassembled WGS sequence"/>
</dbReference>
<evidence type="ECO:0000313" key="3">
    <source>
        <dbReference type="Proteomes" id="UP001651158"/>
    </source>
</evidence>
<sequence>MSNLCWEGKVEENNGTSDASLTTHDGDNGDDAGRSFKGRPDTGEERAMVPVYLSYDRLSLCSLFGRIRLAQREVVQLHSSMGRKKSSKLLLSDTMTDFSIDRSEIAKAQRPSTMSGSGENCDKSVGGQGTLTL</sequence>
<proteinExistence type="predicted"/>
<gene>
    <name evidence="2" type="ORF">TcWFU_003191</name>
</gene>
<accession>A0ABR4QAQ7</accession>
<comment type="caution">
    <text evidence="2">The sequence shown here is derived from an EMBL/GenBank/DDBJ whole genome shotgun (WGS) entry which is preliminary data.</text>
</comment>
<feature type="region of interest" description="Disordered" evidence="1">
    <location>
        <begin position="107"/>
        <end position="133"/>
    </location>
</feature>
<reference evidence="2 3" key="1">
    <citation type="journal article" date="2022" name="Front. Cell. Infect. Microbiol.">
        <title>The Genomes of Two Strains of Taenia crassiceps the Animal Model for the Study of Human Cysticercosis.</title>
        <authorList>
            <person name="Bobes R.J."/>
            <person name="Estrada K."/>
            <person name="Rios-Valencia D.G."/>
            <person name="Calderon-Gallegos A."/>
            <person name="de la Torre P."/>
            <person name="Carrero J.C."/>
            <person name="Sanchez-Flores A."/>
            <person name="Laclette J.P."/>
        </authorList>
    </citation>
    <scope>NUCLEOTIDE SEQUENCE [LARGE SCALE GENOMIC DNA]</scope>
    <source>
        <strain evidence="2">WFUcys</strain>
    </source>
</reference>
<evidence type="ECO:0000256" key="1">
    <source>
        <dbReference type="SAM" id="MobiDB-lite"/>
    </source>
</evidence>
<feature type="compositionally biased region" description="Polar residues" evidence="1">
    <location>
        <begin position="13"/>
        <end position="23"/>
    </location>
</feature>
<feature type="region of interest" description="Disordered" evidence="1">
    <location>
        <begin position="1"/>
        <end position="43"/>
    </location>
</feature>
<dbReference type="EMBL" id="JAKROA010000005">
    <property type="protein sequence ID" value="KAL5106699.1"/>
    <property type="molecule type" value="Genomic_DNA"/>
</dbReference>